<dbReference type="Gene3D" id="2.60.120.10">
    <property type="entry name" value="Jelly Rolls"/>
    <property type="match status" value="1"/>
</dbReference>
<dbReference type="PRINTS" id="PR01463">
    <property type="entry name" value="EAGCHANLFMLY"/>
</dbReference>
<feature type="transmembrane region" description="Helical" evidence="9">
    <location>
        <begin position="370"/>
        <end position="389"/>
    </location>
</feature>
<dbReference type="GO" id="GO:0005249">
    <property type="term" value="F:voltage-gated potassium channel activity"/>
    <property type="evidence" value="ECO:0007669"/>
    <property type="project" value="InterPro"/>
</dbReference>
<dbReference type="GO" id="GO:0016020">
    <property type="term" value="C:membrane"/>
    <property type="evidence" value="ECO:0007669"/>
    <property type="project" value="UniProtKB-SubCell"/>
</dbReference>
<keyword evidence="12" id="KW-1185">Reference proteome</keyword>
<evidence type="ECO:0000256" key="3">
    <source>
        <dbReference type="ARBA" id="ARBA00022692"/>
    </source>
</evidence>
<evidence type="ECO:0000313" key="12">
    <source>
        <dbReference type="Proteomes" id="UP000039865"/>
    </source>
</evidence>
<feature type="compositionally biased region" description="Polar residues" evidence="8">
    <location>
        <begin position="1"/>
        <end position="10"/>
    </location>
</feature>
<sequence>MQKSQNSQPFQEYDPSYDYNEVSSGLKSSNHEIFAYNLPSKKTKLFKSISKLQQSQEFQNQENQILNRQQVAQEPASFEYDQEESNNFLLNQSYLIPNEDNYDLTKQSFYERQITTQKTVQQLITGQSISQYPNNKQTKKKTSSKKVNFMQIKGSIDNKEIMPYKMEANDRTHDFPESYNEDCLSEENIDFQEQVQSNRMLKDQSYQEAQDLPNIQINTDKNKKEQIRPLNTRRQRKLNQKLSDSIDKMTKKTSWPYKCFEKLCLANKSQNQKRDLMERRKSERLLRAMKVINNIFIEKQKRQDYLWRKVRAFVLSGIFVRTLQEQTMWSQRKILTGISDRKQKLWETGQEFEESALLNRYKCWIKYDSSYRVFWEFIMACIFCISFWLTPLNLATHFLSYNSLRSFEIFIDMVILFDIVFNFVTEARKDVIILTTLKDTAKLYLKTYFFIDIASSLPSLLVWEQNIYIYPVKIIRFIRVKRLFKFFEFLEAFVLNFKINQRHKQYVHKVIKMIQLIFLYFLLFHLCACVWFYMGYDDENIGHQDEQFIYQKGPDSDGDTYFIDGWIGYYILYLDLNQYAQVYIRSFYCVVQSFTTIGFGDISAYRRNEYIFAMVIISLGQLLFSYILERMRRVLLSKNEIDTYKIQNELQENAEIMLIKFSKIKGAKPIKNKDIKLCSQYIKESFKNNHKNILKDKYFRILSPRLQKKLIIELFDKQYKKFIYFFEDFELKYKASDDFISGCLSNMELNIFFSNQTILKQGQKFECIYFINHGHVGVFDKFNNFLINYVPGGYFGDFQIILELKSQFTY</sequence>
<evidence type="ECO:0000256" key="1">
    <source>
        <dbReference type="ARBA" id="ARBA00004141"/>
    </source>
</evidence>
<evidence type="ECO:0000259" key="10">
    <source>
        <dbReference type="PROSITE" id="PS50042"/>
    </source>
</evidence>
<dbReference type="EMBL" id="CCKQ01011311">
    <property type="protein sequence ID" value="CDW82858.1"/>
    <property type="molecule type" value="Genomic_DNA"/>
</dbReference>
<evidence type="ECO:0000256" key="6">
    <source>
        <dbReference type="ARBA" id="ARBA00023136"/>
    </source>
</evidence>
<evidence type="ECO:0000256" key="7">
    <source>
        <dbReference type="ARBA" id="ARBA00023303"/>
    </source>
</evidence>
<feature type="domain" description="Cyclic nucleotide-binding" evidence="10">
    <location>
        <begin position="744"/>
        <end position="810"/>
    </location>
</feature>
<dbReference type="InterPro" id="IPR000595">
    <property type="entry name" value="cNMP-bd_dom"/>
</dbReference>
<proteinExistence type="predicted"/>
<keyword evidence="5" id="KW-0406">Ion transport</keyword>
<evidence type="ECO:0000256" key="5">
    <source>
        <dbReference type="ARBA" id="ARBA00023065"/>
    </source>
</evidence>
<feature type="region of interest" description="Disordered" evidence="8">
    <location>
        <begin position="1"/>
        <end position="24"/>
    </location>
</feature>
<evidence type="ECO:0000256" key="2">
    <source>
        <dbReference type="ARBA" id="ARBA00022448"/>
    </source>
</evidence>
<dbReference type="SUPFAM" id="SSF51206">
    <property type="entry name" value="cAMP-binding domain-like"/>
    <property type="match status" value="1"/>
</dbReference>
<evidence type="ECO:0000256" key="4">
    <source>
        <dbReference type="ARBA" id="ARBA00022989"/>
    </source>
</evidence>
<evidence type="ECO:0000256" key="9">
    <source>
        <dbReference type="SAM" id="Phobius"/>
    </source>
</evidence>
<feature type="transmembrane region" description="Helical" evidence="9">
    <location>
        <begin position="409"/>
        <end position="425"/>
    </location>
</feature>
<keyword evidence="6 9" id="KW-0472">Membrane</keyword>
<dbReference type="Pfam" id="PF00520">
    <property type="entry name" value="Ion_trans"/>
    <property type="match status" value="1"/>
</dbReference>
<organism evidence="11 12">
    <name type="scientific">Stylonychia lemnae</name>
    <name type="common">Ciliate</name>
    <dbReference type="NCBI Taxonomy" id="5949"/>
    <lineage>
        <taxon>Eukaryota</taxon>
        <taxon>Sar</taxon>
        <taxon>Alveolata</taxon>
        <taxon>Ciliophora</taxon>
        <taxon>Intramacronucleata</taxon>
        <taxon>Spirotrichea</taxon>
        <taxon>Stichotrichia</taxon>
        <taxon>Sporadotrichida</taxon>
        <taxon>Oxytrichidae</taxon>
        <taxon>Stylonychinae</taxon>
        <taxon>Stylonychia</taxon>
    </lineage>
</organism>
<evidence type="ECO:0000256" key="8">
    <source>
        <dbReference type="SAM" id="MobiDB-lite"/>
    </source>
</evidence>
<dbReference type="AlphaFoldDB" id="A0A078APJ5"/>
<dbReference type="InterPro" id="IPR018490">
    <property type="entry name" value="cNMP-bd_dom_sf"/>
</dbReference>
<accession>A0A078APJ5</accession>
<feature type="transmembrane region" description="Helical" evidence="9">
    <location>
        <begin position="513"/>
        <end position="534"/>
    </location>
</feature>
<dbReference type="SUPFAM" id="SSF81324">
    <property type="entry name" value="Voltage-gated potassium channels"/>
    <property type="match status" value="1"/>
</dbReference>
<protein>
    <submittedName>
        <fullName evidence="11">Cation channel family protein</fullName>
    </submittedName>
</protein>
<dbReference type="OrthoDB" id="2021138at2759"/>
<dbReference type="InterPro" id="IPR005821">
    <property type="entry name" value="Ion_trans_dom"/>
</dbReference>
<dbReference type="PANTHER" id="PTHR47823">
    <property type="entry name" value="ION_TRANS DOMAIN-CONTAINING PROTEIN"/>
    <property type="match status" value="1"/>
</dbReference>
<dbReference type="InterPro" id="IPR003938">
    <property type="entry name" value="K_chnl_volt-dep_EAG/ELK/ERG"/>
</dbReference>
<keyword evidence="7" id="KW-0407">Ion channel</keyword>
<dbReference type="PROSITE" id="PS50042">
    <property type="entry name" value="CNMP_BINDING_3"/>
    <property type="match status" value="1"/>
</dbReference>
<keyword evidence="2" id="KW-0813">Transport</keyword>
<feature type="transmembrane region" description="Helical" evidence="9">
    <location>
        <begin position="610"/>
        <end position="628"/>
    </location>
</feature>
<dbReference type="InterPro" id="IPR014710">
    <property type="entry name" value="RmlC-like_jellyroll"/>
</dbReference>
<dbReference type="InParanoid" id="A0A078APJ5"/>
<dbReference type="Gene3D" id="1.10.287.70">
    <property type="match status" value="1"/>
</dbReference>
<keyword evidence="3 9" id="KW-0812">Transmembrane</keyword>
<evidence type="ECO:0000313" key="11">
    <source>
        <dbReference type="EMBL" id="CDW82858.1"/>
    </source>
</evidence>
<dbReference type="OMA" id="NIWIRYN"/>
<dbReference type="PANTHER" id="PTHR47823:SF9">
    <property type="entry name" value="CHROMOSOME UNDETERMINED SCAFFOLD_10, WHOLE GENOME SHOTGUN SEQUENCE"/>
    <property type="match status" value="1"/>
</dbReference>
<name>A0A078APJ5_STYLE</name>
<keyword evidence="4 9" id="KW-1133">Transmembrane helix</keyword>
<gene>
    <name evidence="11" type="primary">Contig9108.g9746</name>
    <name evidence="11" type="ORF">STYLEM_11894</name>
</gene>
<dbReference type="Proteomes" id="UP000039865">
    <property type="component" value="Unassembled WGS sequence"/>
</dbReference>
<reference evidence="11 12" key="1">
    <citation type="submission" date="2014-06" db="EMBL/GenBank/DDBJ databases">
        <authorList>
            <person name="Swart Estienne"/>
        </authorList>
    </citation>
    <scope>NUCLEOTIDE SEQUENCE [LARGE SCALE GENOMIC DNA]</scope>
    <source>
        <strain evidence="11 12">130c</strain>
    </source>
</reference>
<comment type="subcellular location">
    <subcellularLocation>
        <location evidence="1">Membrane</location>
        <topology evidence="1">Multi-pass membrane protein</topology>
    </subcellularLocation>
</comment>